<reference evidence="4 5" key="1">
    <citation type="submission" date="2017-11" db="EMBL/GenBank/DDBJ databases">
        <title>Streptomyces carmine sp. nov., a novel actinomycete isolated from Sophora alopecuroides in Xinjiang, China.</title>
        <authorList>
            <person name="Wang Y."/>
            <person name="Luo X."/>
            <person name="Wan C."/>
            <person name="Zhang L."/>
        </authorList>
    </citation>
    <scope>NUCLEOTIDE SEQUENCE [LARGE SCALE GENOMIC DNA]</scope>
    <source>
        <strain evidence="4 5">TRM SA0054</strain>
    </source>
</reference>
<dbReference type="Proteomes" id="UP000230407">
    <property type="component" value="Unassembled WGS sequence"/>
</dbReference>
<feature type="domain" description="Solute-binding protein family 3/N-terminal" evidence="3">
    <location>
        <begin position="80"/>
        <end position="314"/>
    </location>
</feature>
<proteinExistence type="predicted"/>
<comment type="caution">
    <text evidence="4">The sequence shown here is derived from an EMBL/GenBank/DDBJ whole genome shotgun (WGS) entry which is preliminary data.</text>
</comment>
<dbReference type="Pfam" id="PF00497">
    <property type="entry name" value="SBP_bac_3"/>
    <property type="match status" value="1"/>
</dbReference>
<feature type="compositionally biased region" description="Polar residues" evidence="2">
    <location>
        <begin position="1"/>
        <end position="13"/>
    </location>
</feature>
<protein>
    <submittedName>
        <fullName evidence="4">AtrA protein</fullName>
    </submittedName>
</protein>
<gene>
    <name evidence="4" type="ORF">CUT44_20225</name>
</gene>
<dbReference type="AlphaFoldDB" id="A0A2M8LW06"/>
<sequence>MTARTTRPLSTVGGSPRPSARRRLAAVGAVVVAGSLLLTACGDQTDGGGDGDGDGGKKTESANAAPLHDKLPADIRKAGVIKVGSDIAYAPIEFYDENDQVAGVDPDLADALEKQLGVEFKFSNGTFDQLVLGMNSGRFDIVMSAMTDTKERQQGESEDAQGGADFVDYFRAGSAILVKKGNPEGIESLDDLCGRTVALQRGTANEDLAEEQSEKCDKPIKILAFEKDTDALLQVKQGRAVADINDYPVAAYNAKTSGGGGDFEVVGDQINAAPYGIAVSKKNTELRDAIKAALDAIIDNGEYQKVLEKWDVAGAGVEEATVNGGE</sequence>
<evidence type="ECO:0000256" key="2">
    <source>
        <dbReference type="SAM" id="MobiDB-lite"/>
    </source>
</evidence>
<dbReference type="SMART" id="SM00062">
    <property type="entry name" value="PBPb"/>
    <property type="match status" value="1"/>
</dbReference>
<dbReference type="InterPro" id="IPR001638">
    <property type="entry name" value="Solute-binding_3/MltF_N"/>
</dbReference>
<evidence type="ECO:0000313" key="5">
    <source>
        <dbReference type="Proteomes" id="UP000230407"/>
    </source>
</evidence>
<name>A0A2M8LW06_9ACTN</name>
<keyword evidence="5" id="KW-1185">Reference proteome</keyword>
<keyword evidence="1" id="KW-0732">Signal</keyword>
<feature type="region of interest" description="Disordered" evidence="2">
    <location>
        <begin position="1"/>
        <end position="20"/>
    </location>
</feature>
<dbReference type="Gene3D" id="3.40.190.10">
    <property type="entry name" value="Periplasmic binding protein-like II"/>
    <property type="match status" value="2"/>
</dbReference>
<dbReference type="SUPFAM" id="SSF53850">
    <property type="entry name" value="Periplasmic binding protein-like II"/>
    <property type="match status" value="1"/>
</dbReference>
<dbReference type="PANTHER" id="PTHR35936">
    <property type="entry name" value="MEMBRANE-BOUND LYTIC MUREIN TRANSGLYCOSYLASE F"/>
    <property type="match status" value="1"/>
</dbReference>
<evidence type="ECO:0000256" key="1">
    <source>
        <dbReference type="ARBA" id="ARBA00022729"/>
    </source>
</evidence>
<evidence type="ECO:0000313" key="4">
    <source>
        <dbReference type="EMBL" id="PJE96116.1"/>
    </source>
</evidence>
<evidence type="ECO:0000259" key="3">
    <source>
        <dbReference type="SMART" id="SM00062"/>
    </source>
</evidence>
<organism evidence="4 5">
    <name type="scientific">Streptomyces carminius</name>
    <dbReference type="NCBI Taxonomy" id="2665496"/>
    <lineage>
        <taxon>Bacteria</taxon>
        <taxon>Bacillati</taxon>
        <taxon>Actinomycetota</taxon>
        <taxon>Actinomycetes</taxon>
        <taxon>Kitasatosporales</taxon>
        <taxon>Streptomycetaceae</taxon>
        <taxon>Streptomyces</taxon>
    </lineage>
</organism>
<dbReference type="RefSeq" id="WP_100203302.1">
    <property type="nucleotide sequence ID" value="NZ_PGGW01000060.1"/>
</dbReference>
<dbReference type="EMBL" id="PGGW01000060">
    <property type="protein sequence ID" value="PJE96116.1"/>
    <property type="molecule type" value="Genomic_DNA"/>
</dbReference>
<dbReference type="CDD" id="cd01004">
    <property type="entry name" value="PBP2_MidA_like"/>
    <property type="match status" value="1"/>
</dbReference>
<feature type="region of interest" description="Disordered" evidence="2">
    <location>
        <begin position="43"/>
        <end position="68"/>
    </location>
</feature>
<dbReference type="PANTHER" id="PTHR35936:SF17">
    <property type="entry name" value="ARGININE-BINDING EXTRACELLULAR PROTEIN ARTP"/>
    <property type="match status" value="1"/>
</dbReference>
<accession>A0A2M8LW06</accession>